<comment type="caution">
    <text evidence="1">The sequence shown here is derived from an EMBL/GenBank/DDBJ whole genome shotgun (WGS) entry which is preliminary data.</text>
</comment>
<keyword evidence="2" id="KW-1185">Reference proteome</keyword>
<reference evidence="1" key="1">
    <citation type="submission" date="2022-01" db="EMBL/GenBank/DDBJ databases">
        <authorList>
            <person name="Jo J.-H."/>
            <person name="Im W.-T."/>
        </authorList>
    </citation>
    <scope>NUCLEOTIDE SEQUENCE</scope>
    <source>
        <strain evidence="1">XY25</strain>
    </source>
</reference>
<name>A0ABS9K568_9RHOO</name>
<evidence type="ECO:0000313" key="1">
    <source>
        <dbReference type="EMBL" id="MCG2578317.1"/>
    </source>
</evidence>
<evidence type="ECO:0000313" key="2">
    <source>
        <dbReference type="Proteomes" id="UP001165384"/>
    </source>
</evidence>
<sequence length="135" mass="15031">MPSHGKISRDPSSQKRLPSTINILQPELRIARPKLLIAPEHRDGLAFASDDKGYANFELEIGSDGTVLNARTIDSNLPDDFLKIIESSTFDAIFKPAVEGGKKVKGKANLRFEFHPAEPVDLRYEWIPDFEPNSG</sequence>
<dbReference type="Proteomes" id="UP001165384">
    <property type="component" value="Unassembled WGS sequence"/>
</dbReference>
<organism evidence="1 2">
    <name type="scientific">Dechloromonas hankyongensis</name>
    <dbReference type="NCBI Taxonomy" id="2908002"/>
    <lineage>
        <taxon>Bacteria</taxon>
        <taxon>Pseudomonadati</taxon>
        <taxon>Pseudomonadota</taxon>
        <taxon>Betaproteobacteria</taxon>
        <taxon>Rhodocyclales</taxon>
        <taxon>Azonexaceae</taxon>
        <taxon>Dechloromonas</taxon>
    </lineage>
</organism>
<dbReference type="RefSeq" id="WP_275711652.1">
    <property type="nucleotide sequence ID" value="NZ_JAKLTN010000002.1"/>
</dbReference>
<protein>
    <submittedName>
        <fullName evidence="1">Energy transducer TonB</fullName>
    </submittedName>
</protein>
<accession>A0ABS9K568</accession>
<gene>
    <name evidence="1" type="ORF">LZ012_15090</name>
</gene>
<dbReference type="EMBL" id="JAKLTN010000002">
    <property type="protein sequence ID" value="MCG2578317.1"/>
    <property type="molecule type" value="Genomic_DNA"/>
</dbReference>
<proteinExistence type="predicted"/>